<evidence type="ECO:0000256" key="16">
    <source>
        <dbReference type="SAM" id="Phobius"/>
    </source>
</evidence>
<feature type="transmembrane region" description="Helical" evidence="16">
    <location>
        <begin position="31"/>
        <end position="53"/>
    </location>
</feature>
<evidence type="ECO:0000313" key="17">
    <source>
        <dbReference type="EMBL" id="SFE30323.1"/>
    </source>
</evidence>
<gene>
    <name evidence="17" type="ORF">SAMN04515678_108119</name>
</gene>
<dbReference type="SUPFAM" id="SSF81343">
    <property type="entry name" value="Fumarate reductase respiratory complex transmembrane subunits"/>
    <property type="match status" value="1"/>
</dbReference>
<dbReference type="EMBL" id="FOMS01000008">
    <property type="protein sequence ID" value="SFE30323.1"/>
    <property type="molecule type" value="Genomic_DNA"/>
</dbReference>
<keyword evidence="13 16" id="KW-1133">Transmembrane helix</keyword>
<sequence length="123" mass="13518">MSYMTDRKRADRWGSAKSGTQHFWRVKVQSVALLVLIPLFLIAVAPIIGADYAAVTDHFARPLPALIAALTITVSFLHFADGFQVLVEDYVHGIWEKVLIIGMTCLCWGASAVAIFAIARMAL</sequence>
<evidence type="ECO:0000256" key="7">
    <source>
        <dbReference type="ARBA" id="ARBA00022448"/>
    </source>
</evidence>
<reference evidence="17 18" key="1">
    <citation type="submission" date="2016-10" db="EMBL/GenBank/DDBJ databases">
        <authorList>
            <person name="Varghese N."/>
            <person name="Submissions S."/>
        </authorList>
    </citation>
    <scope>NUCLEOTIDE SEQUENCE [LARGE SCALE GENOMIC DNA]</scope>
    <source>
        <strain evidence="18">YIM D21,KCTC 23444,ACCC 10710</strain>
    </source>
</reference>
<keyword evidence="14" id="KW-0408">Iron</keyword>
<dbReference type="Pfam" id="PF01127">
    <property type="entry name" value="Sdh_cyt"/>
    <property type="match status" value="1"/>
</dbReference>
<comment type="pathway">
    <text evidence="4">Carbohydrate metabolism; tricarboxylic acid cycle.</text>
</comment>
<dbReference type="RefSeq" id="WP_149756471.1">
    <property type="nucleotide sequence ID" value="NZ_FOMS01000008.1"/>
</dbReference>
<evidence type="ECO:0000256" key="11">
    <source>
        <dbReference type="ARBA" id="ARBA00022723"/>
    </source>
</evidence>
<keyword evidence="9" id="KW-0349">Heme</keyword>
<evidence type="ECO:0000256" key="6">
    <source>
        <dbReference type="ARBA" id="ARBA00019425"/>
    </source>
</evidence>
<keyword evidence="7" id="KW-0813">Transport</keyword>
<organism evidence="17 18">
    <name type="scientific">Roseivivax sediminis</name>
    <dbReference type="NCBI Taxonomy" id="936889"/>
    <lineage>
        <taxon>Bacteria</taxon>
        <taxon>Pseudomonadati</taxon>
        <taxon>Pseudomonadota</taxon>
        <taxon>Alphaproteobacteria</taxon>
        <taxon>Rhodobacterales</taxon>
        <taxon>Roseobacteraceae</taxon>
        <taxon>Roseivivax</taxon>
    </lineage>
</organism>
<evidence type="ECO:0000256" key="13">
    <source>
        <dbReference type="ARBA" id="ARBA00022989"/>
    </source>
</evidence>
<evidence type="ECO:0000313" key="18">
    <source>
        <dbReference type="Proteomes" id="UP000325289"/>
    </source>
</evidence>
<dbReference type="UniPathway" id="UPA00223"/>
<evidence type="ECO:0000256" key="5">
    <source>
        <dbReference type="ARBA" id="ARBA00011558"/>
    </source>
</evidence>
<evidence type="ECO:0000256" key="12">
    <source>
        <dbReference type="ARBA" id="ARBA00022982"/>
    </source>
</evidence>
<keyword evidence="18" id="KW-1185">Reference proteome</keyword>
<dbReference type="GO" id="GO:0020037">
    <property type="term" value="F:heme binding"/>
    <property type="evidence" value="ECO:0007669"/>
    <property type="project" value="InterPro"/>
</dbReference>
<evidence type="ECO:0000256" key="10">
    <source>
        <dbReference type="ARBA" id="ARBA00022692"/>
    </source>
</evidence>
<dbReference type="NCBIfam" id="TIGR02968">
    <property type="entry name" value="succ_dehyd_anc"/>
    <property type="match status" value="1"/>
</dbReference>
<feature type="transmembrane region" description="Helical" evidence="16">
    <location>
        <begin position="65"/>
        <end position="86"/>
    </location>
</feature>
<evidence type="ECO:0000256" key="15">
    <source>
        <dbReference type="ARBA" id="ARBA00023136"/>
    </source>
</evidence>
<evidence type="ECO:0000256" key="14">
    <source>
        <dbReference type="ARBA" id="ARBA00023004"/>
    </source>
</evidence>
<protein>
    <recommendedName>
        <fullName evidence="6">Succinate dehydrogenase hydrophobic membrane anchor subunit</fullName>
    </recommendedName>
</protein>
<evidence type="ECO:0000256" key="3">
    <source>
        <dbReference type="ARBA" id="ARBA00004141"/>
    </source>
</evidence>
<evidence type="ECO:0000256" key="1">
    <source>
        <dbReference type="ARBA" id="ARBA00001971"/>
    </source>
</evidence>
<dbReference type="Proteomes" id="UP000325289">
    <property type="component" value="Unassembled WGS sequence"/>
</dbReference>
<keyword evidence="8" id="KW-0816">Tricarboxylic acid cycle</keyword>
<comment type="cofactor">
    <cofactor evidence="1">
        <name>heme</name>
        <dbReference type="ChEBI" id="CHEBI:30413"/>
    </cofactor>
</comment>
<keyword evidence="15 16" id="KW-0472">Membrane</keyword>
<keyword evidence="12" id="KW-0249">Electron transport</keyword>
<dbReference type="AlphaFoldDB" id="A0A1I1ZIE5"/>
<name>A0A1I1ZIE5_9RHOB</name>
<dbReference type="Gene3D" id="1.20.1300.10">
    <property type="entry name" value="Fumarate reductase/succinate dehydrogenase, transmembrane subunit"/>
    <property type="match status" value="1"/>
</dbReference>
<dbReference type="InterPro" id="IPR000701">
    <property type="entry name" value="SuccDH_FuR_B_TM-su"/>
</dbReference>
<dbReference type="GO" id="GO:0046872">
    <property type="term" value="F:metal ion binding"/>
    <property type="evidence" value="ECO:0007669"/>
    <property type="project" value="UniProtKB-KW"/>
</dbReference>
<comment type="function">
    <text evidence="2">Membrane-anchoring subunit of succinate dehydrogenase (SDH).</text>
</comment>
<feature type="transmembrane region" description="Helical" evidence="16">
    <location>
        <begin position="98"/>
        <end position="119"/>
    </location>
</feature>
<dbReference type="GO" id="GO:0016020">
    <property type="term" value="C:membrane"/>
    <property type="evidence" value="ECO:0007669"/>
    <property type="project" value="UniProtKB-SubCell"/>
</dbReference>
<keyword evidence="10 16" id="KW-0812">Transmembrane</keyword>
<dbReference type="GO" id="GO:0006099">
    <property type="term" value="P:tricarboxylic acid cycle"/>
    <property type="evidence" value="ECO:0007669"/>
    <property type="project" value="UniProtKB-UniPathway"/>
</dbReference>
<comment type="subcellular location">
    <subcellularLocation>
        <location evidence="3">Membrane</location>
        <topology evidence="3">Multi-pass membrane protein</topology>
    </subcellularLocation>
</comment>
<evidence type="ECO:0000256" key="8">
    <source>
        <dbReference type="ARBA" id="ARBA00022532"/>
    </source>
</evidence>
<dbReference type="OrthoDB" id="9809280at2"/>
<dbReference type="InterPro" id="IPR014312">
    <property type="entry name" value="Succ_DH_anchor"/>
</dbReference>
<accession>A0A1I1ZIE5</accession>
<dbReference type="InterPro" id="IPR034804">
    <property type="entry name" value="SQR/QFR_C/D"/>
</dbReference>
<evidence type="ECO:0000256" key="2">
    <source>
        <dbReference type="ARBA" id="ARBA00004050"/>
    </source>
</evidence>
<evidence type="ECO:0000256" key="4">
    <source>
        <dbReference type="ARBA" id="ARBA00005163"/>
    </source>
</evidence>
<proteinExistence type="predicted"/>
<keyword evidence="11" id="KW-0479">Metal-binding</keyword>
<comment type="subunit">
    <text evidence="5">Part of an enzyme complex containing four subunits: a flavoprotein, an iron-sulfur protein, plus two membrane-anchoring proteins, SdhC and SdhD.</text>
</comment>
<dbReference type="CDD" id="cd03495">
    <property type="entry name" value="SQR_TypeC_SdhD_like"/>
    <property type="match status" value="1"/>
</dbReference>
<evidence type="ECO:0000256" key="9">
    <source>
        <dbReference type="ARBA" id="ARBA00022617"/>
    </source>
</evidence>